<evidence type="ECO:0000256" key="1">
    <source>
        <dbReference type="SAM" id="MobiDB-lite"/>
    </source>
</evidence>
<feature type="compositionally biased region" description="Basic and acidic residues" evidence="1">
    <location>
        <begin position="438"/>
        <end position="460"/>
    </location>
</feature>
<evidence type="ECO:0000313" key="3">
    <source>
        <dbReference type="EMBL" id="CAB3762425.1"/>
    </source>
</evidence>
<dbReference type="AlphaFoldDB" id="A0A6J5EBG3"/>
<name>A0A6J5EBG3_9BURK</name>
<dbReference type="InterPro" id="IPR003491">
    <property type="entry name" value="REP-like_C"/>
</dbReference>
<protein>
    <recommendedName>
        <fullName evidence="2">Replication initiation protein-like C-terminal domain-containing protein</fullName>
    </recommendedName>
</protein>
<evidence type="ECO:0000259" key="2">
    <source>
        <dbReference type="Pfam" id="PF02486"/>
    </source>
</evidence>
<dbReference type="EMBL" id="CADIKH010000020">
    <property type="protein sequence ID" value="CAB3762425.1"/>
    <property type="molecule type" value="Genomic_DNA"/>
</dbReference>
<proteinExistence type="predicted"/>
<feature type="region of interest" description="Disordered" evidence="1">
    <location>
        <begin position="1"/>
        <end position="51"/>
    </location>
</feature>
<gene>
    <name evidence="3" type="ORF">LMG29542_04354</name>
</gene>
<feature type="domain" description="Replication initiation protein-like C-terminal" evidence="2">
    <location>
        <begin position="197"/>
        <end position="310"/>
    </location>
</feature>
<evidence type="ECO:0000313" key="4">
    <source>
        <dbReference type="Proteomes" id="UP000494363"/>
    </source>
</evidence>
<dbReference type="Proteomes" id="UP000494363">
    <property type="component" value="Unassembled WGS sequence"/>
</dbReference>
<sequence>MGKLKDTLLSNPIRSTNGVSDRSAAAHARKDEDVRGGASGECPPTTNRGGMDIAPLATVERLQMVVTESGEIKTIAVRVPTGGQVAVVDTLRFTVGEETWSKTAREQLVGDEQYVREASRYFEEIFGFGVTADLKRRRDFYLNAWELGDGYGYIALGGSSQRATMLVNVTGQGCIAAKPGWEGRLHDFLSRVARRPTITRVDLAHDCMEGEYTVDQADAWYDDGLFSASGRAPSHEHRGDWKNPTGKGRSLYVGLRRNGKLCRVYEKGMEQGDESSPWVRFEVEVRNNKRVIPLDVLLDPSGYFVGAYPCLRFFEQGCTPQRIEVKRKAAEINVDASLRNIRASYGKYFGVLRPLLGDEAVLDAITNASGEWPERLKVPDYELCDAPIHRRDPVRAFNDLDPSDDGWPGEEVFMSATTFDKDCHEIRESGEGSGDEGEQGRDGQRHGVRFDEGLHRDATGRVEGNC</sequence>
<dbReference type="RefSeq" id="WP_175228504.1">
    <property type="nucleotide sequence ID" value="NZ_CADIKH010000020.1"/>
</dbReference>
<accession>A0A6J5EBG3</accession>
<feature type="compositionally biased region" description="Polar residues" evidence="1">
    <location>
        <begin position="8"/>
        <end position="20"/>
    </location>
</feature>
<organism evidence="3 4">
    <name type="scientific">Paraburkholderia humisilvae</name>
    <dbReference type="NCBI Taxonomy" id="627669"/>
    <lineage>
        <taxon>Bacteria</taxon>
        <taxon>Pseudomonadati</taxon>
        <taxon>Pseudomonadota</taxon>
        <taxon>Betaproteobacteria</taxon>
        <taxon>Burkholderiales</taxon>
        <taxon>Burkholderiaceae</taxon>
        <taxon>Paraburkholderia</taxon>
    </lineage>
</organism>
<dbReference type="Pfam" id="PF02486">
    <property type="entry name" value="Rep_trans"/>
    <property type="match status" value="1"/>
</dbReference>
<keyword evidence="4" id="KW-1185">Reference proteome</keyword>
<feature type="region of interest" description="Disordered" evidence="1">
    <location>
        <begin position="426"/>
        <end position="466"/>
    </location>
</feature>
<reference evidence="3 4" key="1">
    <citation type="submission" date="2020-04" db="EMBL/GenBank/DDBJ databases">
        <authorList>
            <person name="De Canck E."/>
        </authorList>
    </citation>
    <scope>NUCLEOTIDE SEQUENCE [LARGE SCALE GENOMIC DNA]</scope>
    <source>
        <strain evidence="3 4">LMG 29542</strain>
    </source>
</reference>